<gene>
    <name evidence="1" type="ORF">AB0C36_15735</name>
</gene>
<dbReference type="EMBL" id="JBEZFP010000034">
    <property type="protein sequence ID" value="MEU8134957.1"/>
    <property type="molecule type" value="Genomic_DNA"/>
</dbReference>
<dbReference type="RefSeq" id="WP_358354077.1">
    <property type="nucleotide sequence ID" value="NZ_JBEZFP010000034.1"/>
</dbReference>
<name>A0ABV3DGS0_9ACTN</name>
<organism evidence="1 2">
    <name type="scientific">Streptodolium elevatio</name>
    <dbReference type="NCBI Taxonomy" id="3157996"/>
    <lineage>
        <taxon>Bacteria</taxon>
        <taxon>Bacillati</taxon>
        <taxon>Actinomycetota</taxon>
        <taxon>Actinomycetes</taxon>
        <taxon>Kitasatosporales</taxon>
        <taxon>Streptomycetaceae</taxon>
        <taxon>Streptodolium</taxon>
    </lineage>
</organism>
<dbReference type="Proteomes" id="UP001551482">
    <property type="component" value="Unassembled WGS sequence"/>
</dbReference>
<accession>A0ABV3DGS0</accession>
<protein>
    <submittedName>
        <fullName evidence="1">Uncharacterized protein</fullName>
    </submittedName>
</protein>
<evidence type="ECO:0000313" key="1">
    <source>
        <dbReference type="EMBL" id="MEU8134957.1"/>
    </source>
</evidence>
<comment type="caution">
    <text evidence="1">The sequence shown here is derived from an EMBL/GenBank/DDBJ whole genome shotgun (WGS) entry which is preliminary data.</text>
</comment>
<reference evidence="1 2" key="1">
    <citation type="submission" date="2024-06" db="EMBL/GenBank/DDBJ databases">
        <title>The Natural Products Discovery Center: Release of the First 8490 Sequenced Strains for Exploring Actinobacteria Biosynthetic Diversity.</title>
        <authorList>
            <person name="Kalkreuter E."/>
            <person name="Kautsar S.A."/>
            <person name="Yang D."/>
            <person name="Bader C.D."/>
            <person name="Teijaro C.N."/>
            <person name="Fluegel L."/>
            <person name="Davis C.M."/>
            <person name="Simpson J.R."/>
            <person name="Lauterbach L."/>
            <person name="Steele A.D."/>
            <person name="Gui C."/>
            <person name="Meng S."/>
            <person name="Li G."/>
            <person name="Viehrig K."/>
            <person name="Ye F."/>
            <person name="Su P."/>
            <person name="Kiefer A.F."/>
            <person name="Nichols A."/>
            <person name="Cepeda A.J."/>
            <person name="Yan W."/>
            <person name="Fan B."/>
            <person name="Jiang Y."/>
            <person name="Adhikari A."/>
            <person name="Zheng C.-J."/>
            <person name="Schuster L."/>
            <person name="Cowan T.M."/>
            <person name="Smanski M.J."/>
            <person name="Chevrette M.G."/>
            <person name="De Carvalho L.P.S."/>
            <person name="Shen B."/>
        </authorList>
    </citation>
    <scope>NUCLEOTIDE SEQUENCE [LARGE SCALE GENOMIC DNA]</scope>
    <source>
        <strain evidence="1 2">NPDC048946</strain>
    </source>
</reference>
<evidence type="ECO:0000313" key="2">
    <source>
        <dbReference type="Proteomes" id="UP001551482"/>
    </source>
</evidence>
<keyword evidence="2" id="KW-1185">Reference proteome</keyword>
<proteinExistence type="predicted"/>
<sequence>MSESEPPAAHRRAELLLEACCVTAVRHRDAAAQVSAFPHDYRPTGAVVFACLLYLTGRADAAAFWWRYAAGAEDPHAARLLALYYGAIADPVTAAAWQDHAQPPPVRTRPPRQPRAWHRRRDAAALVASAEPAIRVVADDPDCGEVCLPDDDLGLILAACR</sequence>